<dbReference type="InterPro" id="IPR005031">
    <property type="entry name" value="COQ10_START"/>
</dbReference>
<dbReference type="CDD" id="cd07819">
    <property type="entry name" value="SRPBCC_2"/>
    <property type="match status" value="1"/>
</dbReference>
<dbReference type="EMBL" id="BAAAOR010000024">
    <property type="protein sequence ID" value="GAA1523878.1"/>
    <property type="molecule type" value="Genomic_DNA"/>
</dbReference>
<dbReference type="Gene3D" id="3.30.530.20">
    <property type="match status" value="1"/>
</dbReference>
<evidence type="ECO:0000259" key="1">
    <source>
        <dbReference type="Pfam" id="PF03364"/>
    </source>
</evidence>
<proteinExistence type="predicted"/>
<dbReference type="Pfam" id="PF03364">
    <property type="entry name" value="Polyketide_cyc"/>
    <property type="match status" value="1"/>
</dbReference>
<evidence type="ECO:0000313" key="2">
    <source>
        <dbReference type="EMBL" id="GAA1523878.1"/>
    </source>
</evidence>
<dbReference type="InterPro" id="IPR023393">
    <property type="entry name" value="START-like_dom_sf"/>
</dbReference>
<dbReference type="PANTHER" id="PTHR39683:SF4">
    <property type="entry name" value="COENZYME Q-BINDING PROTEIN COQ10 START DOMAIN-CONTAINING PROTEIN"/>
    <property type="match status" value="1"/>
</dbReference>
<comment type="caution">
    <text evidence="2">The sequence shown here is derived from an EMBL/GenBank/DDBJ whole genome shotgun (WGS) entry which is preliminary data.</text>
</comment>
<protein>
    <submittedName>
        <fullName evidence="2">SRPBCC family protein</fullName>
    </submittedName>
</protein>
<dbReference type="SUPFAM" id="SSF55961">
    <property type="entry name" value="Bet v1-like"/>
    <property type="match status" value="1"/>
</dbReference>
<sequence>MAEQTSSSIVVDAPAADVMAVIADFAAYPQWAKGVTVADVRSSYDDSDPAAAGRAREVFFALDVSPIKDEYTLAYVWDGDRQVTWTLVEGKMLRALEGAYVLRETGAGATEVTYRLALDVSIPLIGMLKRKGEKILIDTALKGLKKRVESGA</sequence>
<evidence type="ECO:0000313" key="3">
    <source>
        <dbReference type="Proteomes" id="UP001500842"/>
    </source>
</evidence>
<accession>A0ABN2AQZ4</accession>
<name>A0ABN2AQZ4_9ACTN</name>
<keyword evidence="3" id="KW-1185">Reference proteome</keyword>
<gene>
    <name evidence="2" type="ORF">GCM10009788_29600</name>
</gene>
<reference evidence="2 3" key="1">
    <citation type="journal article" date="2019" name="Int. J. Syst. Evol. Microbiol.">
        <title>The Global Catalogue of Microorganisms (GCM) 10K type strain sequencing project: providing services to taxonomists for standard genome sequencing and annotation.</title>
        <authorList>
            <consortium name="The Broad Institute Genomics Platform"/>
            <consortium name="The Broad Institute Genome Sequencing Center for Infectious Disease"/>
            <person name="Wu L."/>
            <person name="Ma J."/>
        </authorList>
    </citation>
    <scope>NUCLEOTIDE SEQUENCE [LARGE SCALE GENOMIC DNA]</scope>
    <source>
        <strain evidence="2 3">JCM 14942</strain>
    </source>
</reference>
<dbReference type="RefSeq" id="WP_141002958.1">
    <property type="nucleotide sequence ID" value="NZ_BAAAOR010000024.1"/>
</dbReference>
<organism evidence="2 3">
    <name type="scientific">Nocardioides humi</name>
    <dbReference type="NCBI Taxonomy" id="449461"/>
    <lineage>
        <taxon>Bacteria</taxon>
        <taxon>Bacillati</taxon>
        <taxon>Actinomycetota</taxon>
        <taxon>Actinomycetes</taxon>
        <taxon>Propionibacteriales</taxon>
        <taxon>Nocardioidaceae</taxon>
        <taxon>Nocardioides</taxon>
    </lineage>
</organism>
<dbReference type="PANTHER" id="PTHR39683">
    <property type="entry name" value="CONSERVED PROTEIN TB16.3"/>
    <property type="match status" value="1"/>
</dbReference>
<feature type="domain" description="Coenzyme Q-binding protein COQ10 START" evidence="1">
    <location>
        <begin position="11"/>
        <end position="143"/>
    </location>
</feature>
<dbReference type="Proteomes" id="UP001500842">
    <property type="component" value="Unassembled WGS sequence"/>
</dbReference>